<dbReference type="EMBL" id="JBEAFC010000011">
    <property type="protein sequence ID" value="KAL1535424.1"/>
    <property type="molecule type" value="Genomic_DNA"/>
</dbReference>
<accession>A0ABD1FUB4</accession>
<evidence type="ECO:0000313" key="1">
    <source>
        <dbReference type="EMBL" id="KAL1535424.1"/>
    </source>
</evidence>
<proteinExistence type="predicted"/>
<dbReference type="InterPro" id="IPR011990">
    <property type="entry name" value="TPR-like_helical_dom_sf"/>
</dbReference>
<organism evidence="1 2">
    <name type="scientific">Salvia divinorum</name>
    <name type="common">Maria pastora</name>
    <name type="synonym">Diviner's sage</name>
    <dbReference type="NCBI Taxonomy" id="28513"/>
    <lineage>
        <taxon>Eukaryota</taxon>
        <taxon>Viridiplantae</taxon>
        <taxon>Streptophyta</taxon>
        <taxon>Embryophyta</taxon>
        <taxon>Tracheophyta</taxon>
        <taxon>Spermatophyta</taxon>
        <taxon>Magnoliopsida</taxon>
        <taxon>eudicotyledons</taxon>
        <taxon>Gunneridae</taxon>
        <taxon>Pentapetalae</taxon>
        <taxon>asterids</taxon>
        <taxon>lamiids</taxon>
        <taxon>Lamiales</taxon>
        <taxon>Lamiaceae</taxon>
        <taxon>Nepetoideae</taxon>
        <taxon>Mentheae</taxon>
        <taxon>Salviinae</taxon>
        <taxon>Salvia</taxon>
        <taxon>Salvia subgen. Calosphace</taxon>
    </lineage>
</organism>
<dbReference type="PANTHER" id="PTHR26312">
    <property type="entry name" value="TETRATRICOPEPTIDE REPEAT PROTEIN 5"/>
    <property type="match status" value="1"/>
</dbReference>
<dbReference type="SUPFAM" id="SSF48452">
    <property type="entry name" value="TPR-like"/>
    <property type="match status" value="1"/>
</dbReference>
<evidence type="ECO:0008006" key="3">
    <source>
        <dbReference type="Google" id="ProtNLM"/>
    </source>
</evidence>
<keyword evidence="2" id="KW-1185">Reference proteome</keyword>
<dbReference type="Gene3D" id="1.25.40.10">
    <property type="entry name" value="Tetratricopeptide repeat domain"/>
    <property type="match status" value="1"/>
</dbReference>
<dbReference type="PANTHER" id="PTHR26312:SF176">
    <property type="entry name" value="TETRATRICOPEPTIDE-LIKE HELICAL DOMAIN-CONTAINING PROTEIN-RELATED"/>
    <property type="match status" value="1"/>
</dbReference>
<dbReference type="AlphaFoldDB" id="A0ABD1FUB4"/>
<evidence type="ECO:0000313" key="2">
    <source>
        <dbReference type="Proteomes" id="UP001567538"/>
    </source>
</evidence>
<protein>
    <recommendedName>
        <fullName evidence="3">Tetratricopeptide repeat-like superfamily protein</fullName>
    </recommendedName>
</protein>
<sequence>MRLKPVSPAADCSFQPSFCFRTSEADGPLSLVFASKSLLKSRSFSNISRGDNVRRSCSLSLDDKPSFHVEAMSSSPREEEGRWRKKRHCAISNKNSTTAIPFLKGGRDQDSFLESRFHFLEPMMLGIRPECPEWPDRETAAWAMVEQKANSFDIPLSLRMIKKKLQLEEGFAGGSKEAEEGGYCSMKAAFASMVFIIVEMQSSALHMREALCDEDLDVIKSKVQKEMHLSFVWLFQQVFSRTPALMLHVMVLLADFSVHSISQNTAIGGEASLLVGPYEDGRVHQCKEISSSLSMVDADRGIAVEEKTERESGNPSIYPSNDFRSATEMQLWDSMVDEANNVRGGGEGEVVLDHDVMKHFVSPVSVEIEPDTYQDFYRTDLLYQMNLSLEPNNTLLLLNYARFLQLVARDYQRSEECFKRAVQVTPPDGESFSEYANFLWTVKKDYWAAEESFLQALALEPHNTHFASRYANFLWSTGGEETCFPLNT</sequence>
<dbReference type="Proteomes" id="UP001567538">
    <property type="component" value="Unassembled WGS sequence"/>
</dbReference>
<comment type="caution">
    <text evidence="1">The sequence shown here is derived from an EMBL/GenBank/DDBJ whole genome shotgun (WGS) entry which is preliminary data.</text>
</comment>
<gene>
    <name evidence="1" type="ORF">AAHA92_28202</name>
</gene>
<name>A0ABD1FUB4_SALDI</name>
<reference evidence="1 2" key="1">
    <citation type="submission" date="2024-06" db="EMBL/GenBank/DDBJ databases">
        <title>A chromosome level genome sequence of Diviner's sage (Salvia divinorum).</title>
        <authorList>
            <person name="Ford S.A."/>
            <person name="Ro D.-K."/>
            <person name="Ness R.W."/>
            <person name="Phillips M.A."/>
        </authorList>
    </citation>
    <scope>NUCLEOTIDE SEQUENCE [LARGE SCALE GENOMIC DNA]</scope>
    <source>
        <strain evidence="1">SAF-2024a</strain>
        <tissue evidence="1">Leaf</tissue>
    </source>
</reference>